<gene>
    <name evidence="1" type="ORF">A2527_14105</name>
</gene>
<dbReference type="EMBL" id="MFNE01000053">
    <property type="protein sequence ID" value="OGG93060.1"/>
    <property type="molecule type" value="Genomic_DNA"/>
</dbReference>
<dbReference type="AlphaFoldDB" id="A0A1F6G4M3"/>
<dbReference type="STRING" id="1817772.A2527_14105"/>
<proteinExistence type="predicted"/>
<comment type="caution">
    <text evidence="1">The sequence shown here is derived from an EMBL/GenBank/DDBJ whole genome shotgun (WGS) entry which is preliminary data.</text>
</comment>
<protein>
    <submittedName>
        <fullName evidence="1">Uncharacterized protein</fullName>
    </submittedName>
</protein>
<accession>A0A1F6G4M3</accession>
<name>A0A1F6G4M3_9PROT</name>
<evidence type="ECO:0000313" key="2">
    <source>
        <dbReference type="Proteomes" id="UP000178449"/>
    </source>
</evidence>
<evidence type="ECO:0000313" key="1">
    <source>
        <dbReference type="EMBL" id="OGG93060.1"/>
    </source>
</evidence>
<organism evidence="1 2">
    <name type="scientific">Candidatus Lambdaproteobacteria bacterium RIFOXYD2_FULL_50_16</name>
    <dbReference type="NCBI Taxonomy" id="1817772"/>
    <lineage>
        <taxon>Bacteria</taxon>
        <taxon>Pseudomonadati</taxon>
        <taxon>Pseudomonadota</taxon>
        <taxon>Candidatus Lambdaproteobacteria</taxon>
    </lineage>
</organism>
<reference evidence="1 2" key="1">
    <citation type="journal article" date="2016" name="Nat. Commun.">
        <title>Thousands of microbial genomes shed light on interconnected biogeochemical processes in an aquifer system.</title>
        <authorList>
            <person name="Anantharaman K."/>
            <person name="Brown C.T."/>
            <person name="Hug L.A."/>
            <person name="Sharon I."/>
            <person name="Castelle C.J."/>
            <person name="Probst A.J."/>
            <person name="Thomas B.C."/>
            <person name="Singh A."/>
            <person name="Wilkins M.J."/>
            <person name="Karaoz U."/>
            <person name="Brodie E.L."/>
            <person name="Williams K.H."/>
            <person name="Hubbard S.S."/>
            <person name="Banfield J.F."/>
        </authorList>
    </citation>
    <scope>NUCLEOTIDE SEQUENCE [LARGE SCALE GENOMIC DNA]</scope>
</reference>
<sequence>MAASGNGALQRYKDATGLDPTPELAQLVQAIFDELKANGSFSFASGQVTGTTATQIGAQALTSGAATGGKFDG</sequence>
<dbReference type="Proteomes" id="UP000178449">
    <property type="component" value="Unassembled WGS sequence"/>
</dbReference>